<feature type="compositionally biased region" description="Polar residues" evidence="1">
    <location>
        <begin position="156"/>
        <end position="173"/>
    </location>
</feature>
<protein>
    <recommendedName>
        <fullName evidence="2">PPM-type phosphatase domain-containing protein</fullName>
    </recommendedName>
</protein>
<dbReference type="InterPro" id="IPR036457">
    <property type="entry name" value="PPM-type-like_dom_sf"/>
</dbReference>
<accession>A0A7S0ZQE8</accession>
<name>A0A7S0ZQE8_NOCSC</name>
<reference evidence="3" key="1">
    <citation type="submission" date="2021-01" db="EMBL/GenBank/DDBJ databases">
        <authorList>
            <person name="Corre E."/>
            <person name="Pelletier E."/>
            <person name="Niang G."/>
            <person name="Scheremetjew M."/>
            <person name="Finn R."/>
            <person name="Kale V."/>
            <person name="Holt S."/>
            <person name="Cochrane G."/>
            <person name="Meng A."/>
            <person name="Brown T."/>
            <person name="Cohen L."/>
        </authorList>
    </citation>
    <scope>NUCLEOTIDE SEQUENCE</scope>
</reference>
<evidence type="ECO:0000256" key="1">
    <source>
        <dbReference type="SAM" id="MobiDB-lite"/>
    </source>
</evidence>
<dbReference type="CDD" id="cd00143">
    <property type="entry name" value="PP2Cc"/>
    <property type="match status" value="1"/>
</dbReference>
<dbReference type="Gene3D" id="3.60.40.10">
    <property type="entry name" value="PPM-type phosphatase domain"/>
    <property type="match status" value="1"/>
</dbReference>
<feature type="region of interest" description="Disordered" evidence="1">
    <location>
        <begin position="36"/>
        <end position="173"/>
    </location>
</feature>
<dbReference type="AlphaFoldDB" id="A0A7S0ZQE8"/>
<feature type="compositionally biased region" description="Low complexity" evidence="1">
    <location>
        <begin position="53"/>
        <end position="64"/>
    </location>
</feature>
<feature type="compositionally biased region" description="Polar residues" evidence="1">
    <location>
        <begin position="36"/>
        <end position="52"/>
    </location>
</feature>
<dbReference type="SMART" id="SM00332">
    <property type="entry name" value="PP2Cc"/>
    <property type="match status" value="1"/>
</dbReference>
<proteinExistence type="predicted"/>
<dbReference type="SUPFAM" id="SSF81606">
    <property type="entry name" value="PP2C-like"/>
    <property type="match status" value="1"/>
</dbReference>
<dbReference type="InterPro" id="IPR001932">
    <property type="entry name" value="PPM-type_phosphatase-like_dom"/>
</dbReference>
<feature type="domain" description="PPM-type phosphatase" evidence="2">
    <location>
        <begin position="154"/>
        <end position="447"/>
    </location>
</feature>
<sequence>MPPGAYMGIPGQQYPQHTYLPQAGSFAFGDACVNTGTFAGTPVSPLNSRSNVPSPTSPLSPKSPQQGTPQFWGPPGAPTGQRGRISGPAYAQNGQGGPRMQHRPSDPFAQGQVAPFTQPGGDSLPQHGQGGQFAQKQGDPVPQNGQSPRPTGIDVGSQTLTGRKMNNPSWTNQDSHLRLELPEGRLLMAVFDGHGQEGHKISNIAREVFAKTAMGWVGDGSYAANHEKKKGAMGLLAHFTPSRFKGKPESLDEPLLRHLFAETEAALQAYPGLCQWSGTTASCAIIDRVAGQVTLANTGDSTLVVVDGSGTVAHSSKEHKFDDEAEKRIRASGGEVRVVGGGARLYAKGLEVPGLALSRALGDFEAKKVGLSAEPFISYSLPFTAGHILIIASDGVWDFTTQPQAAETARSMPAEAAANSLVYGARQRWESQAPQNIDDITALVVKMEA</sequence>
<dbReference type="GO" id="GO:0004722">
    <property type="term" value="F:protein serine/threonine phosphatase activity"/>
    <property type="evidence" value="ECO:0007669"/>
    <property type="project" value="InterPro"/>
</dbReference>
<dbReference type="PANTHER" id="PTHR47992">
    <property type="entry name" value="PROTEIN PHOSPHATASE"/>
    <property type="match status" value="1"/>
</dbReference>
<dbReference type="InterPro" id="IPR015655">
    <property type="entry name" value="PP2C"/>
</dbReference>
<evidence type="ECO:0000259" key="2">
    <source>
        <dbReference type="PROSITE" id="PS51746"/>
    </source>
</evidence>
<dbReference type="EMBL" id="HBFQ01004772">
    <property type="protein sequence ID" value="CAD8828951.1"/>
    <property type="molecule type" value="Transcribed_RNA"/>
</dbReference>
<evidence type="ECO:0000313" key="3">
    <source>
        <dbReference type="EMBL" id="CAD8828951.1"/>
    </source>
</evidence>
<gene>
    <name evidence="3" type="ORF">NSCI0253_LOCUS3297</name>
</gene>
<dbReference type="Pfam" id="PF00481">
    <property type="entry name" value="PP2C"/>
    <property type="match status" value="1"/>
</dbReference>
<dbReference type="PROSITE" id="PS51746">
    <property type="entry name" value="PPM_2"/>
    <property type="match status" value="1"/>
</dbReference>
<organism evidence="3">
    <name type="scientific">Noctiluca scintillans</name>
    <name type="common">Sea sparkle</name>
    <name type="synonym">Red tide dinoflagellate</name>
    <dbReference type="NCBI Taxonomy" id="2966"/>
    <lineage>
        <taxon>Eukaryota</taxon>
        <taxon>Sar</taxon>
        <taxon>Alveolata</taxon>
        <taxon>Dinophyceae</taxon>
        <taxon>Noctilucales</taxon>
        <taxon>Noctilucaceae</taxon>
        <taxon>Noctiluca</taxon>
    </lineage>
</organism>